<evidence type="ECO:0000256" key="4">
    <source>
        <dbReference type="ARBA" id="ARBA00022448"/>
    </source>
</evidence>
<dbReference type="InterPro" id="IPR001279">
    <property type="entry name" value="Metallo-B-lactamas"/>
</dbReference>
<gene>
    <name evidence="9" type="primary">pqqB</name>
    <name evidence="11" type="ORF">BK138_31160</name>
</gene>
<dbReference type="HAMAP" id="MF_00653">
    <property type="entry name" value="PQQ_syn_PqqB"/>
    <property type="match status" value="1"/>
</dbReference>
<dbReference type="Pfam" id="PF12706">
    <property type="entry name" value="Lactamase_B_2"/>
    <property type="match status" value="1"/>
</dbReference>
<evidence type="ECO:0000256" key="9">
    <source>
        <dbReference type="HAMAP-Rule" id="MF_00653"/>
    </source>
</evidence>
<keyword evidence="5 9" id="KW-0884">PQQ biosynthesis</keyword>
<dbReference type="InterPro" id="IPR011842">
    <property type="entry name" value="PQQ_synth_PqqB"/>
</dbReference>
<comment type="catalytic activity">
    <reaction evidence="8">
        <text>3',5'-cyclic UMP + H2O = UMP + H(+)</text>
        <dbReference type="Rhea" id="RHEA:70575"/>
        <dbReference type="ChEBI" id="CHEBI:15377"/>
        <dbReference type="ChEBI" id="CHEBI:15378"/>
        <dbReference type="ChEBI" id="CHEBI:57865"/>
        <dbReference type="ChEBI" id="CHEBI:184387"/>
    </reaction>
    <physiologicalReaction direction="left-to-right" evidence="8">
        <dbReference type="Rhea" id="RHEA:70576"/>
    </physiologicalReaction>
</comment>
<comment type="catalytic activity">
    <reaction evidence="6">
        <text>3',5'-cyclic CMP + H2O = CMP + H(+)</text>
        <dbReference type="Rhea" id="RHEA:72675"/>
        <dbReference type="ChEBI" id="CHEBI:15377"/>
        <dbReference type="ChEBI" id="CHEBI:15378"/>
        <dbReference type="ChEBI" id="CHEBI:58003"/>
        <dbReference type="ChEBI" id="CHEBI:60377"/>
    </reaction>
    <physiologicalReaction direction="left-to-right" evidence="6">
        <dbReference type="Rhea" id="RHEA:72676"/>
    </physiologicalReaction>
</comment>
<evidence type="ECO:0000256" key="5">
    <source>
        <dbReference type="ARBA" id="ARBA00022905"/>
    </source>
</evidence>
<keyword evidence="4 9" id="KW-0813">Transport</keyword>
<dbReference type="SUPFAM" id="SSF56281">
    <property type="entry name" value="Metallo-hydrolase/oxidoreductase"/>
    <property type="match status" value="1"/>
</dbReference>
<evidence type="ECO:0000259" key="10">
    <source>
        <dbReference type="Pfam" id="PF12706"/>
    </source>
</evidence>
<evidence type="ECO:0000256" key="6">
    <source>
        <dbReference type="ARBA" id="ARBA00034221"/>
    </source>
</evidence>
<dbReference type="InterPro" id="IPR036866">
    <property type="entry name" value="RibonucZ/Hydroxyglut_hydro"/>
</dbReference>
<evidence type="ECO:0000313" key="12">
    <source>
        <dbReference type="Proteomes" id="UP000187172"/>
    </source>
</evidence>
<evidence type="ECO:0000256" key="1">
    <source>
        <dbReference type="ARBA" id="ARBA00004886"/>
    </source>
</evidence>
<evidence type="ECO:0000256" key="2">
    <source>
        <dbReference type="ARBA" id="ARBA00008481"/>
    </source>
</evidence>
<dbReference type="NCBIfam" id="TIGR02108">
    <property type="entry name" value="PQQ_syn_pqqB"/>
    <property type="match status" value="1"/>
</dbReference>
<sequence>MLLKVLGSAAGGGFPQWNCGCPNCRRVRMQDPSLRARLHNSLAVSDDGCDWVLINATPDIGAQIEAHAELAPGSTIRHTPISTVLLTDGELDHTMGLLHLRESSAIDVYAAAPILDALMEAFPVRQILKPYASYRWHEVRPQESFPLFGGRVMVYPFFLGSKPPRYASFLRDPDTDGAPTSPWVVGYRMVDQRTGGTAVYAPGVESWSNELHTQLEAADCVLVDGTFWHSDELRRLDISRLVASDMGHVPIAGPGGSLEHLSRISVGRKIYIHINNTNPILDEASAENRSLRELGIEVGYDGLELEV</sequence>
<dbReference type="STRING" id="297318.BK138_31160"/>
<dbReference type="RefSeq" id="WP_076176001.1">
    <property type="nucleotide sequence ID" value="NZ_MRTP01000016.1"/>
</dbReference>
<comment type="function">
    <text evidence="9">May be involved in the transport of PQQ or its precursor to the periplasm.</text>
</comment>
<name>A0A1R1EAM4_9BACL</name>
<dbReference type="Proteomes" id="UP000187172">
    <property type="component" value="Unassembled WGS sequence"/>
</dbReference>
<comment type="caution">
    <text evidence="11">The sequence shown here is derived from an EMBL/GenBank/DDBJ whole genome shotgun (WGS) entry which is preliminary data.</text>
</comment>
<comment type="pathway">
    <text evidence="1 9">Cofactor biosynthesis; pyrroloquinoline quinone biosynthesis.</text>
</comment>
<dbReference type="Gene3D" id="3.60.15.10">
    <property type="entry name" value="Ribonuclease Z/Hydroxyacylglutathione hydrolase-like"/>
    <property type="match status" value="1"/>
</dbReference>
<accession>A0A1R1EAM4</accession>
<dbReference type="CDD" id="cd16274">
    <property type="entry name" value="PQQB-like_MBL-fold"/>
    <property type="match status" value="1"/>
</dbReference>
<keyword evidence="12" id="KW-1185">Reference proteome</keyword>
<dbReference type="PANTHER" id="PTHR42663">
    <property type="entry name" value="HYDROLASE C777.06C-RELATED-RELATED"/>
    <property type="match status" value="1"/>
</dbReference>
<dbReference type="UniPathway" id="UPA00539"/>
<reference evidence="11 12" key="1">
    <citation type="submission" date="2016-11" db="EMBL/GenBank/DDBJ databases">
        <title>Paenibacillus species isolates.</title>
        <authorList>
            <person name="Beno S.M."/>
        </authorList>
    </citation>
    <scope>NUCLEOTIDE SEQUENCE [LARGE SCALE GENOMIC DNA]</scope>
    <source>
        <strain evidence="11 12">FSL R5-0378</strain>
    </source>
</reference>
<protein>
    <recommendedName>
        <fullName evidence="3 9">Coenzyme PQQ synthesis protein B</fullName>
    </recommendedName>
    <alternativeName>
        <fullName evidence="9">Pyrroloquinoline quinone biosynthesis protein B</fullName>
    </alternativeName>
</protein>
<proteinExistence type="inferred from homology"/>
<organism evidence="11 12">
    <name type="scientific">Paenibacillus rhizosphaerae</name>
    <dbReference type="NCBI Taxonomy" id="297318"/>
    <lineage>
        <taxon>Bacteria</taxon>
        <taxon>Bacillati</taxon>
        <taxon>Bacillota</taxon>
        <taxon>Bacilli</taxon>
        <taxon>Bacillales</taxon>
        <taxon>Paenibacillaceae</taxon>
        <taxon>Paenibacillus</taxon>
    </lineage>
</organism>
<evidence type="ECO:0000313" key="11">
    <source>
        <dbReference type="EMBL" id="OMF48867.1"/>
    </source>
</evidence>
<dbReference type="AlphaFoldDB" id="A0A1R1EAM4"/>
<evidence type="ECO:0000256" key="3">
    <source>
        <dbReference type="ARBA" id="ARBA00015084"/>
    </source>
</evidence>
<dbReference type="PANTHER" id="PTHR42663:SF7">
    <property type="entry name" value="COENZYME PQQ SYNTHESIS PROTEIN B"/>
    <property type="match status" value="1"/>
</dbReference>
<evidence type="ECO:0000256" key="8">
    <source>
        <dbReference type="ARBA" id="ARBA00048505"/>
    </source>
</evidence>
<dbReference type="EMBL" id="MRTP01000016">
    <property type="protein sequence ID" value="OMF48867.1"/>
    <property type="molecule type" value="Genomic_DNA"/>
</dbReference>
<comment type="similarity">
    <text evidence="2 9">Belongs to the PqqB family.</text>
</comment>
<comment type="function">
    <text evidence="7">Counteracts the endogenous Pycsar antiviral defense system. Phosphodiesterase that enables metal-dependent hydrolysis of host cyclic nucleotide Pycsar defense signals such as cCMP and cUMP.</text>
</comment>
<feature type="domain" description="Metallo-beta-lactamase" evidence="10">
    <location>
        <begin position="51"/>
        <end position="274"/>
    </location>
</feature>
<dbReference type="GO" id="GO:0018189">
    <property type="term" value="P:pyrroloquinoline quinone biosynthetic process"/>
    <property type="evidence" value="ECO:0007669"/>
    <property type="project" value="UniProtKB-UniRule"/>
</dbReference>
<evidence type="ECO:0000256" key="7">
    <source>
        <dbReference type="ARBA" id="ARBA00034301"/>
    </source>
</evidence>